<name>A0A9P8T6E3_9ASCO</name>
<keyword evidence="7" id="KW-0496">Mitochondrion</keyword>
<feature type="transmembrane region" description="Helical" evidence="10">
    <location>
        <begin position="89"/>
        <end position="110"/>
    </location>
</feature>
<sequence length="551" mass="62484">MLVGGSRPLVQWNARNKGKPPMATVLNEIKRWKSDVPRPQTPRERFLAAGKNKLDRLKLRAKWILLRQNRPFNVDEISAFLSWIVMGNFLWIFIGTTTFCGLIIYAGNLFTDGKINKKVLEKLITLDNKLQVDITGNDFKASWEDGMIKFQNLVMNSGANGHLKYSFKIDTVTVTLSLSKWMEGKGLIKDVNLTGVIGTADLDEHYEEVMDEAFSPQYEFEQFEVNNLKLVMKRKKSAPMEVEIFNCKLPKLRRNWITYDFINADALSGSINGSLITLHKRQHQFAQFAGMDTTEDNSPWKKVTRLRIDQLDLSRVTGPKSKLNWLRAGTVELVVDIMLPTEDDNESLTDLLLPGHQGVEGNKYVVLDCKINFHDLQARMPAKTPSSSLTQTPYISETDLRGLVSFINNKRFGLALRASEGWDIDETATYDRAELAADADLRDNDESQVPTVKFRLVHNLADFELVDIVAILGLHSDTVHDLGPLQQLSYQNSNKLLDSAMTELLGCLMLYKEELQQRLIGAYAKRTKFEIFFNNFVLGNLLLVGLGSFVI</sequence>
<feature type="transmembrane region" description="Helical" evidence="10">
    <location>
        <begin position="531"/>
        <end position="550"/>
    </location>
</feature>
<accession>A0A9P8T6E3</accession>
<dbReference type="EMBL" id="JAEUBE010000183">
    <property type="protein sequence ID" value="KAH3667294.1"/>
    <property type="molecule type" value="Genomic_DNA"/>
</dbReference>
<dbReference type="AlphaFoldDB" id="A0A9P8T6E3"/>
<dbReference type="InterPro" id="IPR012571">
    <property type="entry name" value="Mdm31/Mdm32"/>
</dbReference>
<evidence type="ECO:0000256" key="4">
    <source>
        <dbReference type="ARBA" id="ARBA00022792"/>
    </source>
</evidence>
<organism evidence="11 12">
    <name type="scientific">Ogataea philodendri</name>
    <dbReference type="NCBI Taxonomy" id="1378263"/>
    <lineage>
        <taxon>Eukaryota</taxon>
        <taxon>Fungi</taxon>
        <taxon>Dikarya</taxon>
        <taxon>Ascomycota</taxon>
        <taxon>Saccharomycotina</taxon>
        <taxon>Pichiomycetes</taxon>
        <taxon>Pichiales</taxon>
        <taxon>Pichiaceae</taxon>
        <taxon>Ogataea</taxon>
    </lineage>
</organism>
<evidence type="ECO:0000256" key="1">
    <source>
        <dbReference type="ARBA" id="ARBA00004273"/>
    </source>
</evidence>
<keyword evidence="3 10" id="KW-0812">Transmembrane</keyword>
<dbReference type="Pfam" id="PF08118">
    <property type="entry name" value="MDM31_MDM32"/>
    <property type="match status" value="2"/>
</dbReference>
<reference evidence="11" key="1">
    <citation type="journal article" date="2021" name="Open Biol.">
        <title>Shared evolutionary footprints suggest mitochondrial oxidative damage underlies multiple complex I losses in fungi.</title>
        <authorList>
            <person name="Schikora-Tamarit M.A."/>
            <person name="Marcet-Houben M."/>
            <person name="Nosek J."/>
            <person name="Gabaldon T."/>
        </authorList>
    </citation>
    <scope>NUCLEOTIDE SEQUENCE</scope>
    <source>
        <strain evidence="11">CBS6075</strain>
    </source>
</reference>
<keyword evidence="5" id="KW-0809">Transit peptide</keyword>
<dbReference type="GeneID" id="70234910"/>
<evidence type="ECO:0000256" key="9">
    <source>
        <dbReference type="ARBA" id="ARBA00025191"/>
    </source>
</evidence>
<evidence type="ECO:0000256" key="7">
    <source>
        <dbReference type="ARBA" id="ARBA00023128"/>
    </source>
</evidence>
<dbReference type="GO" id="GO:0000001">
    <property type="term" value="P:mitochondrion inheritance"/>
    <property type="evidence" value="ECO:0007669"/>
    <property type="project" value="InterPro"/>
</dbReference>
<protein>
    <recommendedName>
        <fullName evidence="13">Mitochondrial distribution and morphology protein 31</fullName>
    </recommendedName>
</protein>
<keyword evidence="12" id="KW-1185">Reference proteome</keyword>
<evidence type="ECO:0000256" key="5">
    <source>
        <dbReference type="ARBA" id="ARBA00022946"/>
    </source>
</evidence>
<dbReference type="PANTHER" id="PTHR31068">
    <property type="entry name" value="MITOCHONDRIAL DISTRIBUTION AND MORPHOLOGY PROTEIN 31"/>
    <property type="match status" value="1"/>
</dbReference>
<reference evidence="11" key="2">
    <citation type="submission" date="2021-01" db="EMBL/GenBank/DDBJ databases">
        <authorList>
            <person name="Schikora-Tamarit M.A."/>
        </authorList>
    </citation>
    <scope>NUCLEOTIDE SEQUENCE</scope>
    <source>
        <strain evidence="11">CBS6075</strain>
    </source>
</reference>
<dbReference type="OrthoDB" id="17678at2759"/>
<evidence type="ECO:0000256" key="3">
    <source>
        <dbReference type="ARBA" id="ARBA00022692"/>
    </source>
</evidence>
<dbReference type="GO" id="GO:0007005">
    <property type="term" value="P:mitochondrion organization"/>
    <property type="evidence" value="ECO:0007669"/>
    <property type="project" value="InterPro"/>
</dbReference>
<comment type="similarity">
    <text evidence="2">Belongs to the MDM31/MDM32 family.</text>
</comment>
<dbReference type="GO" id="GO:0005743">
    <property type="term" value="C:mitochondrial inner membrane"/>
    <property type="evidence" value="ECO:0007669"/>
    <property type="project" value="UniProtKB-SubCell"/>
</dbReference>
<comment type="subcellular location">
    <subcellularLocation>
        <location evidence="1">Mitochondrion inner membrane</location>
    </subcellularLocation>
</comment>
<evidence type="ECO:0000313" key="11">
    <source>
        <dbReference type="EMBL" id="KAH3667294.1"/>
    </source>
</evidence>
<evidence type="ECO:0008006" key="13">
    <source>
        <dbReference type="Google" id="ProtNLM"/>
    </source>
</evidence>
<evidence type="ECO:0000256" key="8">
    <source>
        <dbReference type="ARBA" id="ARBA00023136"/>
    </source>
</evidence>
<keyword evidence="4" id="KW-0999">Mitochondrion inner membrane</keyword>
<keyword evidence="8 10" id="KW-0472">Membrane</keyword>
<dbReference type="Proteomes" id="UP000769157">
    <property type="component" value="Unassembled WGS sequence"/>
</dbReference>
<dbReference type="RefSeq" id="XP_046062106.1">
    <property type="nucleotide sequence ID" value="XM_046203868.1"/>
</dbReference>
<evidence type="ECO:0000256" key="10">
    <source>
        <dbReference type="SAM" id="Phobius"/>
    </source>
</evidence>
<proteinExistence type="inferred from homology"/>
<comment type="caution">
    <text evidence="11">The sequence shown here is derived from an EMBL/GenBank/DDBJ whole genome shotgun (WGS) entry which is preliminary data.</text>
</comment>
<evidence type="ECO:0000256" key="2">
    <source>
        <dbReference type="ARBA" id="ARBA00005687"/>
    </source>
</evidence>
<keyword evidence="6 10" id="KW-1133">Transmembrane helix</keyword>
<evidence type="ECO:0000256" key="6">
    <source>
        <dbReference type="ARBA" id="ARBA00022989"/>
    </source>
</evidence>
<gene>
    <name evidence="11" type="ORF">OGAPHI_002943</name>
</gene>
<dbReference type="PANTHER" id="PTHR31068:SF0">
    <property type="entry name" value="MITOCHONDRIAL DISTRIBUTION AND MORPHOLOGY PROTEIN 31"/>
    <property type="match status" value="1"/>
</dbReference>
<comment type="function">
    <text evidence="9">Involved in the organization of the mitochondrial membranes and the global structure of the mitochondria. Also required for mitochondrial distribution and mobility as well as for the maintenance of mitochondrial DNA nucleoids structures.</text>
</comment>
<evidence type="ECO:0000313" key="12">
    <source>
        <dbReference type="Proteomes" id="UP000769157"/>
    </source>
</evidence>